<protein>
    <submittedName>
        <fullName evidence="2">Zinc ribbon domain-containing protein</fullName>
    </submittedName>
</protein>
<evidence type="ECO:0000259" key="1">
    <source>
        <dbReference type="SMART" id="SM00834"/>
    </source>
</evidence>
<name>A0A941EMN9_9ACTN</name>
<dbReference type="SMART" id="SM00834">
    <property type="entry name" value="CxxC_CXXC_SSSS"/>
    <property type="match status" value="1"/>
</dbReference>
<sequence>MARYEYRCRACGATFEQTRPMTESDAPALCPAGHTDTVKLFSAVSVGGRAPGPAASGGGCCGGGCCG</sequence>
<proteinExistence type="predicted"/>
<accession>A0A941EMN9</accession>
<organism evidence="2 3">
    <name type="scientific">Actinospica durhamensis</name>
    <dbReference type="NCBI Taxonomy" id="1508375"/>
    <lineage>
        <taxon>Bacteria</taxon>
        <taxon>Bacillati</taxon>
        <taxon>Actinomycetota</taxon>
        <taxon>Actinomycetes</taxon>
        <taxon>Catenulisporales</taxon>
        <taxon>Actinospicaceae</taxon>
        <taxon>Actinospica</taxon>
    </lineage>
</organism>
<gene>
    <name evidence="2" type="ORF">KDL01_11170</name>
</gene>
<dbReference type="AlphaFoldDB" id="A0A941EMN9"/>
<comment type="caution">
    <text evidence="2">The sequence shown here is derived from an EMBL/GenBank/DDBJ whole genome shotgun (WGS) entry which is preliminary data.</text>
</comment>
<reference evidence="2" key="1">
    <citation type="submission" date="2021-04" db="EMBL/GenBank/DDBJ databases">
        <title>Genome based classification of Actinospica acidithermotolerans sp. nov., an actinobacterium isolated from an Indonesian hot spring.</title>
        <authorList>
            <person name="Kusuma A.B."/>
            <person name="Putra K.E."/>
            <person name="Nafisah S."/>
            <person name="Loh J."/>
            <person name="Nouioui I."/>
            <person name="Goodfellow M."/>
        </authorList>
    </citation>
    <scope>NUCLEOTIDE SEQUENCE</scope>
    <source>
        <strain evidence="2">CSCA 57</strain>
    </source>
</reference>
<dbReference type="Proteomes" id="UP000675781">
    <property type="component" value="Unassembled WGS sequence"/>
</dbReference>
<evidence type="ECO:0000313" key="3">
    <source>
        <dbReference type="Proteomes" id="UP000675781"/>
    </source>
</evidence>
<dbReference type="EMBL" id="JAGSOG010000041">
    <property type="protein sequence ID" value="MBR7833830.1"/>
    <property type="molecule type" value="Genomic_DNA"/>
</dbReference>
<keyword evidence="3" id="KW-1185">Reference proteome</keyword>
<dbReference type="InterPro" id="IPR013429">
    <property type="entry name" value="Regulatory_FmdB_Zinc_ribbon"/>
</dbReference>
<dbReference type="RefSeq" id="WP_212528351.1">
    <property type="nucleotide sequence ID" value="NZ_JAGSOG010000041.1"/>
</dbReference>
<dbReference type="Pfam" id="PF09723">
    <property type="entry name" value="Zn_ribbon_8"/>
    <property type="match status" value="1"/>
</dbReference>
<feature type="domain" description="Putative regulatory protein FmdB zinc ribbon" evidence="1">
    <location>
        <begin position="1"/>
        <end position="42"/>
    </location>
</feature>
<evidence type="ECO:0000313" key="2">
    <source>
        <dbReference type="EMBL" id="MBR7833830.1"/>
    </source>
</evidence>
<dbReference type="NCBIfam" id="TIGR02605">
    <property type="entry name" value="CxxC_CxxC_SSSS"/>
    <property type="match status" value="1"/>
</dbReference>